<dbReference type="PROSITE" id="PS51257">
    <property type="entry name" value="PROKAR_LIPOPROTEIN"/>
    <property type="match status" value="1"/>
</dbReference>
<proteinExistence type="predicted"/>
<evidence type="ECO:0008006" key="3">
    <source>
        <dbReference type="Google" id="ProtNLM"/>
    </source>
</evidence>
<protein>
    <recommendedName>
        <fullName evidence="3">DUF4848 domain-containing protein</fullName>
    </recommendedName>
</protein>
<comment type="caution">
    <text evidence="1">The sequence shown here is derived from an EMBL/GenBank/DDBJ whole genome shotgun (WGS) entry which is preliminary data.</text>
</comment>
<dbReference type="EMBL" id="JBDQBE010000024">
    <property type="protein sequence ID" value="MEO4939623.1"/>
    <property type="molecule type" value="Genomic_DNA"/>
</dbReference>
<evidence type="ECO:0000313" key="1">
    <source>
        <dbReference type="EMBL" id="MEO4939623.1"/>
    </source>
</evidence>
<keyword evidence="2" id="KW-1185">Reference proteome</keyword>
<organism evidence="1 2">
    <name type="scientific">Bacteroides humanifaecis</name>
    <dbReference type="NCBI Taxonomy" id="2792859"/>
    <lineage>
        <taxon>Bacteria</taxon>
        <taxon>Pseudomonadati</taxon>
        <taxon>Bacteroidota</taxon>
        <taxon>Bacteroidia</taxon>
        <taxon>Bacteroidales</taxon>
        <taxon>Bacteroidaceae</taxon>
        <taxon>Bacteroides</taxon>
    </lineage>
</organism>
<accession>A0ABV0I062</accession>
<gene>
    <name evidence="1" type="ORF">ABHZ06_17455</name>
</gene>
<dbReference type="RefSeq" id="WP_138346386.1">
    <property type="nucleotide sequence ID" value="NZ_CP084680.1"/>
</dbReference>
<sequence length="327" mass="37031">MKKHLLFAFLGALACYSCSNSYDLLENDAELAKAAEDYELSTRAINEEGDTAKIETVADEQVIQALMDEYEQELMNRQSVAKERVMRTAYTGTTDVVGVFKVESCGTYKELTLYLDAEDTRQNSKIEGYVGDTFVDNNGNVRFKFCLTEATQYYPGGVFLVDHINYSQFGGTMDILVRYHDCDDKHTDNKIIDSTHPEYQRIDQLGGYTVVNSNAALAWAYPPYPRNQWGYIPGVGPRNSIKYGVLAYAYTIEDLGMIYVDDEDSSNKNWLKSYKGYTYKDKLSGDQGMYGINATDNTRYYVLLNTNKGFALNNIFHPNFGTPIPRP</sequence>
<reference evidence="1 2" key="1">
    <citation type="submission" date="2024-05" db="EMBL/GenBank/DDBJ databases">
        <title>Human gut microbiome strain richness.</title>
        <authorList>
            <person name="Chen-Liaw A."/>
        </authorList>
    </citation>
    <scope>NUCLEOTIDE SEQUENCE [LARGE SCALE GENOMIC DNA]</scope>
    <source>
        <strain evidence="1 2">1001271st1_B1_1001271B_150615</strain>
    </source>
</reference>
<dbReference type="Proteomes" id="UP001491715">
    <property type="component" value="Unassembled WGS sequence"/>
</dbReference>
<evidence type="ECO:0000313" key="2">
    <source>
        <dbReference type="Proteomes" id="UP001491715"/>
    </source>
</evidence>
<name>A0ABV0I062_9BACE</name>